<comment type="caution">
    <text evidence="1">The sequence shown here is derived from an EMBL/GenBank/DDBJ whole genome shotgun (WGS) entry which is preliminary data.</text>
</comment>
<organism evidence="1 2">
    <name type="scientific">Ixodes persulcatus</name>
    <name type="common">Taiga tick</name>
    <dbReference type="NCBI Taxonomy" id="34615"/>
    <lineage>
        <taxon>Eukaryota</taxon>
        <taxon>Metazoa</taxon>
        <taxon>Ecdysozoa</taxon>
        <taxon>Arthropoda</taxon>
        <taxon>Chelicerata</taxon>
        <taxon>Arachnida</taxon>
        <taxon>Acari</taxon>
        <taxon>Parasitiformes</taxon>
        <taxon>Ixodida</taxon>
        <taxon>Ixodoidea</taxon>
        <taxon>Ixodidae</taxon>
        <taxon>Ixodinae</taxon>
        <taxon>Ixodes</taxon>
    </lineage>
</organism>
<proteinExistence type="predicted"/>
<sequence>MGGPVFKTRLRQSFCLPAASAKSRTAGENTSEHGGSKAVDGVVRLTSVAESLTQQWLQDAQTKSTLGVYLANKKTIASKVRLYDNSLGSRFLFEARAGALRTLCYRRRFDTTVTSKTCRVCGVNDKTVEHSVLDCARLEPSLSQNNGPRLPKPLALAEALGFTDSEIGQFTAVCPATGMKVASNDTKTLVANTKRRLKDWWQKIDLRKH</sequence>
<protein>
    <submittedName>
        <fullName evidence="1">Uncharacterized protein</fullName>
    </submittedName>
</protein>
<gene>
    <name evidence="1" type="ORF">HPB47_026863</name>
</gene>
<evidence type="ECO:0000313" key="2">
    <source>
        <dbReference type="Proteomes" id="UP000805193"/>
    </source>
</evidence>
<dbReference type="Proteomes" id="UP000805193">
    <property type="component" value="Unassembled WGS sequence"/>
</dbReference>
<evidence type="ECO:0000313" key="1">
    <source>
        <dbReference type="EMBL" id="KAG0426005.1"/>
    </source>
</evidence>
<accession>A0AC60PYZ8</accession>
<name>A0AC60PYZ8_IXOPE</name>
<keyword evidence="2" id="KW-1185">Reference proteome</keyword>
<reference evidence="1 2" key="1">
    <citation type="journal article" date="2020" name="Cell">
        <title>Large-Scale Comparative Analyses of Tick Genomes Elucidate Their Genetic Diversity and Vector Capacities.</title>
        <authorList>
            <consortium name="Tick Genome and Microbiome Consortium (TIGMIC)"/>
            <person name="Jia N."/>
            <person name="Wang J."/>
            <person name="Shi W."/>
            <person name="Du L."/>
            <person name="Sun Y."/>
            <person name="Zhan W."/>
            <person name="Jiang J.F."/>
            <person name="Wang Q."/>
            <person name="Zhang B."/>
            <person name="Ji P."/>
            <person name="Bell-Sakyi L."/>
            <person name="Cui X.M."/>
            <person name="Yuan T.T."/>
            <person name="Jiang B.G."/>
            <person name="Yang W.F."/>
            <person name="Lam T.T."/>
            <person name="Chang Q.C."/>
            <person name="Ding S.J."/>
            <person name="Wang X.J."/>
            <person name="Zhu J.G."/>
            <person name="Ruan X.D."/>
            <person name="Zhao L."/>
            <person name="Wei J.T."/>
            <person name="Ye R.Z."/>
            <person name="Que T.C."/>
            <person name="Du C.H."/>
            <person name="Zhou Y.H."/>
            <person name="Cheng J.X."/>
            <person name="Dai P.F."/>
            <person name="Guo W.B."/>
            <person name="Han X.H."/>
            <person name="Huang E.J."/>
            <person name="Li L.F."/>
            <person name="Wei W."/>
            <person name="Gao Y.C."/>
            <person name="Liu J.Z."/>
            <person name="Shao H.Z."/>
            <person name="Wang X."/>
            <person name="Wang C.C."/>
            <person name="Yang T.C."/>
            <person name="Huo Q.B."/>
            <person name="Li W."/>
            <person name="Chen H.Y."/>
            <person name="Chen S.E."/>
            <person name="Zhou L.G."/>
            <person name="Ni X.B."/>
            <person name="Tian J.H."/>
            <person name="Sheng Y."/>
            <person name="Liu T."/>
            <person name="Pan Y.S."/>
            <person name="Xia L.Y."/>
            <person name="Li J."/>
            <person name="Zhao F."/>
            <person name="Cao W.C."/>
        </authorList>
    </citation>
    <scope>NUCLEOTIDE SEQUENCE [LARGE SCALE GENOMIC DNA]</scope>
    <source>
        <strain evidence="1">Iper-2018</strain>
    </source>
</reference>
<dbReference type="EMBL" id="JABSTQ010009777">
    <property type="protein sequence ID" value="KAG0426005.1"/>
    <property type="molecule type" value="Genomic_DNA"/>
</dbReference>